<reference evidence="1 2" key="1">
    <citation type="submission" date="2024-06" db="EMBL/GenBank/DDBJ databases">
        <title>The Natural Products Discovery Center: Release of the First 8490 Sequenced Strains for Exploring Actinobacteria Biosynthetic Diversity.</title>
        <authorList>
            <person name="Kalkreuter E."/>
            <person name="Kautsar S.A."/>
            <person name="Yang D."/>
            <person name="Bader C.D."/>
            <person name="Teijaro C.N."/>
            <person name="Fluegel L."/>
            <person name="Davis C.M."/>
            <person name="Simpson J.R."/>
            <person name="Lauterbach L."/>
            <person name="Steele A.D."/>
            <person name="Gui C."/>
            <person name="Meng S."/>
            <person name="Li G."/>
            <person name="Viehrig K."/>
            <person name="Ye F."/>
            <person name="Su P."/>
            <person name="Kiefer A.F."/>
            <person name="Nichols A."/>
            <person name="Cepeda A.J."/>
            <person name="Yan W."/>
            <person name="Fan B."/>
            <person name="Jiang Y."/>
            <person name="Adhikari A."/>
            <person name="Zheng C.-J."/>
            <person name="Schuster L."/>
            <person name="Cowan T.M."/>
            <person name="Smanski M.J."/>
            <person name="Chevrette M.G."/>
            <person name="De Carvalho L.P.S."/>
            <person name="Shen B."/>
        </authorList>
    </citation>
    <scope>NUCLEOTIDE SEQUENCE [LARGE SCALE GENOMIC DNA]</scope>
    <source>
        <strain evidence="1 2">NPDC001166</strain>
    </source>
</reference>
<dbReference type="PANTHER" id="PTHR34613">
    <property type="entry name" value="SLL0800 PROTEIN"/>
    <property type="match status" value="1"/>
</dbReference>
<evidence type="ECO:0000313" key="2">
    <source>
        <dbReference type="Proteomes" id="UP001470023"/>
    </source>
</evidence>
<dbReference type="EMBL" id="JBEPAZ010000014">
    <property type="protein sequence ID" value="MER6429802.1"/>
    <property type="molecule type" value="Genomic_DNA"/>
</dbReference>
<gene>
    <name evidence="1" type="ORF">ABT272_18975</name>
</gene>
<protein>
    <recommendedName>
        <fullName evidence="3">DUF4351 domain-containing protein</fullName>
    </recommendedName>
</protein>
<evidence type="ECO:0008006" key="3">
    <source>
        <dbReference type="Google" id="ProtNLM"/>
    </source>
</evidence>
<comment type="caution">
    <text evidence="1">The sequence shown here is derived from an EMBL/GenBank/DDBJ whole genome shotgun (WGS) entry which is preliminary data.</text>
</comment>
<dbReference type="Proteomes" id="UP001470023">
    <property type="component" value="Unassembled WGS sequence"/>
</dbReference>
<keyword evidence="2" id="KW-1185">Reference proteome</keyword>
<evidence type="ECO:0000313" key="1">
    <source>
        <dbReference type="EMBL" id="MER6429802.1"/>
    </source>
</evidence>
<proteinExistence type="predicted"/>
<dbReference type="PANTHER" id="PTHR34613:SF1">
    <property type="entry name" value="SLL6017 PROTEIN"/>
    <property type="match status" value="1"/>
</dbReference>
<sequence length="81" mass="9512">MTAIQYFWRHPLAEQVREEGREQGRAEAKAEMVLRVLEWRAIPVPDAVRERVETCTDLDQLETWARRAVHATDATELFTME</sequence>
<accession>A0ABV1U8D8</accession>
<organism evidence="1 2">
    <name type="scientific">Streptomyces sp. 900105245</name>
    <dbReference type="NCBI Taxonomy" id="3154379"/>
    <lineage>
        <taxon>Bacteria</taxon>
        <taxon>Bacillati</taxon>
        <taxon>Actinomycetota</taxon>
        <taxon>Actinomycetes</taxon>
        <taxon>Kitasatosporales</taxon>
        <taxon>Streptomycetaceae</taxon>
        <taxon>Streptomyces</taxon>
    </lineage>
</organism>
<dbReference type="RefSeq" id="WP_352063962.1">
    <property type="nucleotide sequence ID" value="NZ_JBEPAZ010000014.1"/>
</dbReference>
<name>A0ABV1U8D8_9ACTN</name>